<protein>
    <recommendedName>
        <fullName evidence="1">D-inositol 3-phosphate glycosyltransferase</fullName>
    </recommendedName>
</protein>
<gene>
    <name evidence="7" type="ORF">CCE02nite_05890</name>
</gene>
<dbReference type="InterPro" id="IPR050194">
    <property type="entry name" value="Glycosyltransferase_grp1"/>
</dbReference>
<dbReference type="GO" id="GO:1901137">
    <property type="term" value="P:carbohydrate derivative biosynthetic process"/>
    <property type="evidence" value="ECO:0007669"/>
    <property type="project" value="UniProtKB-ARBA"/>
</dbReference>
<dbReference type="InterPro" id="IPR001296">
    <property type="entry name" value="Glyco_trans_1"/>
</dbReference>
<dbReference type="Pfam" id="PF00534">
    <property type="entry name" value="Glycos_transf_1"/>
    <property type="match status" value="1"/>
</dbReference>
<feature type="domain" description="Glycosyltransferase subfamily 4-like N-terminal" evidence="6">
    <location>
        <begin position="17"/>
        <end position="179"/>
    </location>
</feature>
<feature type="region of interest" description="Disordered" evidence="4">
    <location>
        <begin position="377"/>
        <end position="400"/>
    </location>
</feature>
<dbReference type="AlphaFoldDB" id="A0A4Y4DYV2"/>
<evidence type="ECO:0000259" key="5">
    <source>
        <dbReference type="Pfam" id="PF00534"/>
    </source>
</evidence>
<organism evidence="7 8">
    <name type="scientific">Cellulosimicrobium cellulans</name>
    <name type="common">Arthrobacter luteus</name>
    <dbReference type="NCBI Taxonomy" id="1710"/>
    <lineage>
        <taxon>Bacteria</taxon>
        <taxon>Bacillati</taxon>
        <taxon>Actinomycetota</taxon>
        <taxon>Actinomycetes</taxon>
        <taxon>Micrococcales</taxon>
        <taxon>Promicromonosporaceae</taxon>
        <taxon>Cellulosimicrobium</taxon>
    </lineage>
</organism>
<dbReference type="Gene3D" id="3.40.50.2000">
    <property type="entry name" value="Glycogen Phosphorylase B"/>
    <property type="match status" value="2"/>
</dbReference>
<sequence length="400" mass="42279">MRILHVTTLITPDGAFGGPVRVATNQVRALRERGHDAVLVAAASGFDTLPTVWDGVPVRTFRAVRAAPGTGFAGIAAPGMVRWLRSNATRLDVAHVHLARDLVTLPAARVLVSAGRPLVTQTHGMVMPSRHVLSRPLDHLLTRRVVTEASTNLVLTDTEEAGLKELFADAATIDHLANGVPAAPPAAAELPQAPPREVLFLARLHRRKRPLAFVRMAADLAPRFPGVRFSLVGPDEGEGPQVTAAIAGLPPAIRHQVVWEGALPPGETLARLAAADLYVLPSVDEPFPMSVLEAMSAGTPVVVTSSCGLAPAIARARAGVVLSEDEQELPVAVARLLSDAPLRATLGREARTLVGSSYSVDAVAALLEQHYTRAVASRSARRPARTSRPGGRDVPLSSRP</sequence>
<name>A0A4Y4DYV2_CELCE</name>
<keyword evidence="2" id="KW-0328">Glycosyltransferase</keyword>
<evidence type="ECO:0000256" key="1">
    <source>
        <dbReference type="ARBA" id="ARBA00021292"/>
    </source>
</evidence>
<dbReference type="PANTHER" id="PTHR45947:SF3">
    <property type="entry name" value="SULFOQUINOVOSYL TRANSFERASE SQD2"/>
    <property type="match status" value="1"/>
</dbReference>
<evidence type="ECO:0000313" key="7">
    <source>
        <dbReference type="EMBL" id="GED08590.1"/>
    </source>
</evidence>
<dbReference type="Proteomes" id="UP000316659">
    <property type="component" value="Unassembled WGS sequence"/>
</dbReference>
<dbReference type="Pfam" id="PF13579">
    <property type="entry name" value="Glyco_trans_4_4"/>
    <property type="match status" value="1"/>
</dbReference>
<evidence type="ECO:0000256" key="2">
    <source>
        <dbReference type="ARBA" id="ARBA00022676"/>
    </source>
</evidence>
<dbReference type="EMBL" id="BJNZ01000003">
    <property type="protein sequence ID" value="GED08590.1"/>
    <property type="molecule type" value="Genomic_DNA"/>
</dbReference>
<keyword evidence="3 7" id="KW-0808">Transferase</keyword>
<feature type="domain" description="Glycosyl transferase family 1" evidence="5">
    <location>
        <begin position="194"/>
        <end position="351"/>
    </location>
</feature>
<proteinExistence type="predicted"/>
<dbReference type="InterPro" id="IPR028098">
    <property type="entry name" value="Glyco_trans_4-like_N"/>
</dbReference>
<evidence type="ECO:0000256" key="4">
    <source>
        <dbReference type="SAM" id="MobiDB-lite"/>
    </source>
</evidence>
<dbReference type="SUPFAM" id="SSF53756">
    <property type="entry name" value="UDP-Glycosyltransferase/glycogen phosphorylase"/>
    <property type="match status" value="1"/>
</dbReference>
<evidence type="ECO:0000259" key="6">
    <source>
        <dbReference type="Pfam" id="PF13579"/>
    </source>
</evidence>
<evidence type="ECO:0000313" key="8">
    <source>
        <dbReference type="Proteomes" id="UP000316659"/>
    </source>
</evidence>
<reference evidence="7 8" key="1">
    <citation type="submission" date="2019-06" db="EMBL/GenBank/DDBJ databases">
        <title>Whole genome shotgun sequence of Cellulosimicrobium cellulans NBRC 15516.</title>
        <authorList>
            <person name="Hosoyama A."/>
            <person name="Uohara A."/>
            <person name="Ohji S."/>
            <person name="Ichikawa N."/>
        </authorList>
    </citation>
    <scope>NUCLEOTIDE SEQUENCE [LARGE SCALE GENOMIC DNA]</scope>
    <source>
        <strain evidence="7 8">NBRC 15516</strain>
    </source>
</reference>
<evidence type="ECO:0000256" key="3">
    <source>
        <dbReference type="ARBA" id="ARBA00022679"/>
    </source>
</evidence>
<accession>A0A4Y4DYV2</accession>
<comment type="caution">
    <text evidence="7">The sequence shown here is derived from an EMBL/GenBank/DDBJ whole genome shotgun (WGS) entry which is preliminary data.</text>
</comment>
<dbReference type="RefSeq" id="WP_141388041.1">
    <property type="nucleotide sequence ID" value="NZ_BJNZ01000003.1"/>
</dbReference>
<dbReference type="PANTHER" id="PTHR45947">
    <property type="entry name" value="SULFOQUINOVOSYL TRANSFERASE SQD2"/>
    <property type="match status" value="1"/>
</dbReference>
<dbReference type="GO" id="GO:0016758">
    <property type="term" value="F:hexosyltransferase activity"/>
    <property type="evidence" value="ECO:0007669"/>
    <property type="project" value="TreeGrafter"/>
</dbReference>